<gene>
    <name evidence="1" type="ORF">QE152_g4428</name>
</gene>
<sequence>MQIRPERGETAYNFGIRCKNLLNLVLTKVKLAENNAQRRQIKIELHNDTVLQTYLRGIAHFGEIGHRVRFRNPENIETAMSLQTYLRGIAHFGEIGHRVRFRNPENIETAMSYVLEEENFNYFVKQPRQLYHQTDEINAPYQEEQQEEYYPTEETQWIEETQQEFEEDNYEHENYTSFMEESEITEEETIIQRNQPHALN</sequence>
<organism evidence="1 2">
    <name type="scientific">Popillia japonica</name>
    <name type="common">Japanese beetle</name>
    <dbReference type="NCBI Taxonomy" id="7064"/>
    <lineage>
        <taxon>Eukaryota</taxon>
        <taxon>Metazoa</taxon>
        <taxon>Ecdysozoa</taxon>
        <taxon>Arthropoda</taxon>
        <taxon>Hexapoda</taxon>
        <taxon>Insecta</taxon>
        <taxon>Pterygota</taxon>
        <taxon>Neoptera</taxon>
        <taxon>Endopterygota</taxon>
        <taxon>Coleoptera</taxon>
        <taxon>Polyphaga</taxon>
        <taxon>Scarabaeiformia</taxon>
        <taxon>Scarabaeidae</taxon>
        <taxon>Rutelinae</taxon>
        <taxon>Popillia</taxon>
    </lineage>
</organism>
<accession>A0AAW1MZ26</accession>
<dbReference type="Proteomes" id="UP001458880">
    <property type="component" value="Unassembled WGS sequence"/>
</dbReference>
<dbReference type="AlphaFoldDB" id="A0AAW1MZ26"/>
<evidence type="ECO:0000313" key="1">
    <source>
        <dbReference type="EMBL" id="KAK9752202.1"/>
    </source>
</evidence>
<reference evidence="1 2" key="1">
    <citation type="journal article" date="2024" name="BMC Genomics">
        <title>De novo assembly and annotation of Popillia japonica's genome with initial clues to its potential as an invasive pest.</title>
        <authorList>
            <person name="Cucini C."/>
            <person name="Boschi S."/>
            <person name="Funari R."/>
            <person name="Cardaioli E."/>
            <person name="Iannotti N."/>
            <person name="Marturano G."/>
            <person name="Paoli F."/>
            <person name="Bruttini M."/>
            <person name="Carapelli A."/>
            <person name="Frati F."/>
            <person name="Nardi F."/>
        </authorList>
    </citation>
    <scope>NUCLEOTIDE SEQUENCE [LARGE SCALE GENOMIC DNA]</scope>
    <source>
        <strain evidence="1">DMR45628</strain>
    </source>
</reference>
<protein>
    <submittedName>
        <fullName evidence="1">Uncharacterized protein</fullName>
    </submittedName>
</protein>
<proteinExistence type="predicted"/>
<dbReference type="EMBL" id="JASPKY010000022">
    <property type="protein sequence ID" value="KAK9752202.1"/>
    <property type="molecule type" value="Genomic_DNA"/>
</dbReference>
<name>A0AAW1MZ26_POPJA</name>
<evidence type="ECO:0000313" key="2">
    <source>
        <dbReference type="Proteomes" id="UP001458880"/>
    </source>
</evidence>
<keyword evidence="2" id="KW-1185">Reference proteome</keyword>
<comment type="caution">
    <text evidence="1">The sequence shown here is derived from an EMBL/GenBank/DDBJ whole genome shotgun (WGS) entry which is preliminary data.</text>
</comment>